<dbReference type="Proteomes" id="UP001596972">
    <property type="component" value="Unassembled WGS sequence"/>
</dbReference>
<gene>
    <name evidence="2" type="ORF">ACFQ11_30785</name>
</gene>
<evidence type="ECO:0000256" key="1">
    <source>
        <dbReference type="SAM" id="MobiDB-lite"/>
    </source>
</evidence>
<comment type="caution">
    <text evidence="2">The sequence shown here is derived from an EMBL/GenBank/DDBJ whole genome shotgun (WGS) entry which is preliminary data.</text>
</comment>
<feature type="region of interest" description="Disordered" evidence="1">
    <location>
        <begin position="1"/>
        <end position="85"/>
    </location>
</feature>
<name>A0ABW3EWF8_9ACTN</name>
<protein>
    <submittedName>
        <fullName evidence="2">Uncharacterized protein</fullName>
    </submittedName>
</protein>
<organism evidence="2 3">
    <name type="scientific">Actinomadura sediminis</name>
    <dbReference type="NCBI Taxonomy" id="1038904"/>
    <lineage>
        <taxon>Bacteria</taxon>
        <taxon>Bacillati</taxon>
        <taxon>Actinomycetota</taxon>
        <taxon>Actinomycetes</taxon>
        <taxon>Streptosporangiales</taxon>
        <taxon>Thermomonosporaceae</taxon>
        <taxon>Actinomadura</taxon>
    </lineage>
</organism>
<proteinExistence type="predicted"/>
<accession>A0ABW3EWF8</accession>
<evidence type="ECO:0000313" key="2">
    <source>
        <dbReference type="EMBL" id="MFD0904803.1"/>
    </source>
</evidence>
<sequence>MRRTTGDGLTGAAEGVPGTSRPGARRPPTTPAADAVHGGTPRALGRTGPSRSAPREHPAHQRTPAPYAPAAPALPRGRGGGAVTV</sequence>
<feature type="non-terminal residue" evidence="2">
    <location>
        <position position="85"/>
    </location>
</feature>
<reference evidence="3" key="1">
    <citation type="journal article" date="2019" name="Int. J. Syst. Evol. Microbiol.">
        <title>The Global Catalogue of Microorganisms (GCM) 10K type strain sequencing project: providing services to taxonomists for standard genome sequencing and annotation.</title>
        <authorList>
            <consortium name="The Broad Institute Genomics Platform"/>
            <consortium name="The Broad Institute Genome Sequencing Center for Infectious Disease"/>
            <person name="Wu L."/>
            <person name="Ma J."/>
        </authorList>
    </citation>
    <scope>NUCLEOTIDE SEQUENCE [LARGE SCALE GENOMIC DNA]</scope>
    <source>
        <strain evidence="3">JCM 31202</strain>
    </source>
</reference>
<evidence type="ECO:0000313" key="3">
    <source>
        <dbReference type="Proteomes" id="UP001596972"/>
    </source>
</evidence>
<dbReference type="EMBL" id="JBHTJA010000099">
    <property type="protein sequence ID" value="MFD0904803.1"/>
    <property type="molecule type" value="Genomic_DNA"/>
</dbReference>
<keyword evidence="3" id="KW-1185">Reference proteome</keyword>
<feature type="compositionally biased region" description="Low complexity" evidence="1">
    <location>
        <begin position="64"/>
        <end position="76"/>
    </location>
</feature>